<dbReference type="EMBL" id="RWGY01000039">
    <property type="protein sequence ID" value="TVU08655.1"/>
    <property type="molecule type" value="Genomic_DNA"/>
</dbReference>
<protein>
    <submittedName>
        <fullName evidence="1">Uncharacterized protein</fullName>
    </submittedName>
</protein>
<dbReference type="AlphaFoldDB" id="A0A5J9TBG6"/>
<sequence length="110" mass="12569">MVCSCKTGNPRVFDVLGVPGKRTMQAIKPQDDDLARKVQQWRARQRRVGKQRRSRLDNLVPCDVLSEDGFEVLEGLLMINHKKRFTAAAALQLPWFTDNSDDYSPAPQRD</sequence>
<dbReference type="SUPFAM" id="SSF56112">
    <property type="entry name" value="Protein kinase-like (PK-like)"/>
    <property type="match status" value="1"/>
</dbReference>
<dbReference type="Gene3D" id="1.10.510.10">
    <property type="entry name" value="Transferase(Phosphotransferase) domain 1"/>
    <property type="match status" value="1"/>
</dbReference>
<accession>A0A5J9TBG6</accession>
<name>A0A5J9TBG6_9POAL</name>
<dbReference type="InterPro" id="IPR011009">
    <property type="entry name" value="Kinase-like_dom_sf"/>
</dbReference>
<feature type="non-terminal residue" evidence="1">
    <location>
        <position position="1"/>
    </location>
</feature>
<reference evidence="1 2" key="1">
    <citation type="journal article" date="2019" name="Sci. Rep.">
        <title>A high-quality genome of Eragrostis curvula grass provides insights into Poaceae evolution and supports new strategies to enhance forage quality.</title>
        <authorList>
            <person name="Carballo J."/>
            <person name="Santos B.A.C.M."/>
            <person name="Zappacosta D."/>
            <person name="Garbus I."/>
            <person name="Selva J.P."/>
            <person name="Gallo C.A."/>
            <person name="Diaz A."/>
            <person name="Albertini E."/>
            <person name="Caccamo M."/>
            <person name="Echenique V."/>
        </authorList>
    </citation>
    <scope>NUCLEOTIDE SEQUENCE [LARGE SCALE GENOMIC DNA]</scope>
    <source>
        <strain evidence="2">cv. Victoria</strain>
        <tissue evidence="1">Leaf</tissue>
    </source>
</reference>
<comment type="caution">
    <text evidence="1">The sequence shown here is derived from an EMBL/GenBank/DDBJ whole genome shotgun (WGS) entry which is preliminary data.</text>
</comment>
<dbReference type="Gramene" id="TVU08655">
    <property type="protein sequence ID" value="TVU08655"/>
    <property type="gene ID" value="EJB05_42066"/>
</dbReference>
<organism evidence="1 2">
    <name type="scientific">Eragrostis curvula</name>
    <name type="common">weeping love grass</name>
    <dbReference type="NCBI Taxonomy" id="38414"/>
    <lineage>
        <taxon>Eukaryota</taxon>
        <taxon>Viridiplantae</taxon>
        <taxon>Streptophyta</taxon>
        <taxon>Embryophyta</taxon>
        <taxon>Tracheophyta</taxon>
        <taxon>Spermatophyta</taxon>
        <taxon>Magnoliopsida</taxon>
        <taxon>Liliopsida</taxon>
        <taxon>Poales</taxon>
        <taxon>Poaceae</taxon>
        <taxon>PACMAD clade</taxon>
        <taxon>Chloridoideae</taxon>
        <taxon>Eragrostideae</taxon>
        <taxon>Eragrostidinae</taxon>
        <taxon>Eragrostis</taxon>
    </lineage>
</organism>
<dbReference type="Proteomes" id="UP000324897">
    <property type="component" value="Chromosome 3"/>
</dbReference>
<proteinExistence type="predicted"/>
<evidence type="ECO:0000313" key="2">
    <source>
        <dbReference type="Proteomes" id="UP000324897"/>
    </source>
</evidence>
<evidence type="ECO:0000313" key="1">
    <source>
        <dbReference type="EMBL" id="TVU08655.1"/>
    </source>
</evidence>
<dbReference type="OrthoDB" id="10554785at2759"/>
<keyword evidence="2" id="KW-1185">Reference proteome</keyword>
<gene>
    <name evidence="1" type="ORF">EJB05_42066</name>
</gene>